<dbReference type="SMART" id="SM00530">
    <property type="entry name" value="HTH_XRE"/>
    <property type="match status" value="1"/>
</dbReference>
<dbReference type="EMBL" id="CAJSLV010000046">
    <property type="protein sequence ID" value="CAG6392701.1"/>
    <property type="molecule type" value="Genomic_DNA"/>
</dbReference>
<evidence type="ECO:0000313" key="3">
    <source>
        <dbReference type="EMBL" id="CAG6392701.1"/>
    </source>
</evidence>
<evidence type="ECO:0000259" key="2">
    <source>
        <dbReference type="SMART" id="SM00530"/>
    </source>
</evidence>
<gene>
    <name evidence="3" type="ORF">SCOCK_180078</name>
</gene>
<dbReference type="InterPro" id="IPR001387">
    <property type="entry name" value="Cro/C1-type_HTH"/>
</dbReference>
<feature type="region of interest" description="Disordered" evidence="1">
    <location>
        <begin position="25"/>
        <end position="50"/>
    </location>
</feature>
<protein>
    <recommendedName>
        <fullName evidence="2">HTH cro/C1-type domain-containing protein</fullName>
    </recommendedName>
</protein>
<dbReference type="InterPro" id="IPR041413">
    <property type="entry name" value="MLTR_LBD"/>
</dbReference>
<dbReference type="Gene3D" id="3.30.450.180">
    <property type="match status" value="1"/>
</dbReference>
<accession>A0A9W4DJS5</accession>
<dbReference type="CDD" id="cd00093">
    <property type="entry name" value="HTH_XRE"/>
    <property type="match status" value="1"/>
</dbReference>
<evidence type="ECO:0000313" key="4">
    <source>
        <dbReference type="Proteomes" id="UP001152519"/>
    </source>
</evidence>
<dbReference type="InterPro" id="IPR010982">
    <property type="entry name" value="Lambda_DNA-bd_dom_sf"/>
</dbReference>
<sequence length="296" mass="32806">MAATPASGSGRPTLSEYSRKELGAFLRSRRERSEPSALAAGLPAGGRRRTPGLRREEVSLLSGVSLTWYTWLEQGRDINVSPQILRALARALSLDGVERDHLFRLAGAEPPPAVRTAAPSPVSPALRAFLDAQSPNPAFVIDRCFDVLAWNDAEEALVAGRLDVDRPQAELNVLWLMFTEPGLTELFDDWDGEVRWLTAMLRGQAAYEMDNPRFAELIEALLGASPLFRELWAAHDVQAFRSSTRRFHHPVVGRLDLSYVRLAVEDDPGRSVVVHFPEPGSATQERLRRLVGRPAL</sequence>
<comment type="caution">
    <text evidence="3">The sequence shown here is derived from an EMBL/GenBank/DDBJ whole genome shotgun (WGS) entry which is preliminary data.</text>
</comment>
<dbReference type="GO" id="GO:0003677">
    <property type="term" value="F:DNA binding"/>
    <property type="evidence" value="ECO:0007669"/>
    <property type="project" value="InterPro"/>
</dbReference>
<evidence type="ECO:0000256" key="1">
    <source>
        <dbReference type="SAM" id="MobiDB-lite"/>
    </source>
</evidence>
<dbReference type="Gene3D" id="1.10.260.40">
    <property type="entry name" value="lambda repressor-like DNA-binding domains"/>
    <property type="match status" value="1"/>
</dbReference>
<organism evidence="3 4">
    <name type="scientific">Actinacidiphila cocklensis</name>
    <dbReference type="NCBI Taxonomy" id="887465"/>
    <lineage>
        <taxon>Bacteria</taxon>
        <taxon>Bacillati</taxon>
        <taxon>Actinomycetota</taxon>
        <taxon>Actinomycetes</taxon>
        <taxon>Kitasatosporales</taxon>
        <taxon>Streptomycetaceae</taxon>
        <taxon>Actinacidiphila</taxon>
    </lineage>
</organism>
<dbReference type="PANTHER" id="PTHR35010">
    <property type="entry name" value="BLL4672 PROTEIN-RELATED"/>
    <property type="match status" value="1"/>
</dbReference>
<feature type="domain" description="HTH cro/C1-type" evidence="2">
    <location>
        <begin position="25"/>
        <end position="99"/>
    </location>
</feature>
<name>A0A9W4DJS5_9ACTN</name>
<dbReference type="PANTHER" id="PTHR35010:SF2">
    <property type="entry name" value="BLL4672 PROTEIN"/>
    <property type="match status" value="1"/>
</dbReference>
<proteinExistence type="predicted"/>
<dbReference type="SUPFAM" id="SSF47413">
    <property type="entry name" value="lambda repressor-like DNA-binding domains"/>
    <property type="match status" value="1"/>
</dbReference>
<dbReference type="Proteomes" id="UP001152519">
    <property type="component" value="Unassembled WGS sequence"/>
</dbReference>
<dbReference type="Pfam" id="PF17765">
    <property type="entry name" value="MLTR_LBD"/>
    <property type="match status" value="1"/>
</dbReference>
<reference evidence="3" key="1">
    <citation type="submission" date="2021-05" db="EMBL/GenBank/DDBJ databases">
        <authorList>
            <person name="Arsene-Ploetze F."/>
        </authorList>
    </citation>
    <scope>NUCLEOTIDE SEQUENCE</scope>
    <source>
        <strain evidence="3">DSM 42138</strain>
    </source>
</reference>
<dbReference type="AlphaFoldDB" id="A0A9W4DJS5"/>
<keyword evidence="4" id="KW-1185">Reference proteome</keyword>
<dbReference type="RefSeq" id="WP_251487542.1">
    <property type="nucleotide sequence ID" value="NZ_CAJSLV010000046.1"/>
</dbReference>
<dbReference type="Pfam" id="PF13560">
    <property type="entry name" value="HTH_31"/>
    <property type="match status" value="1"/>
</dbReference>